<gene>
    <name evidence="5" type="ORF">EPI10_025026</name>
</gene>
<dbReference type="Gene3D" id="1.10.600.10">
    <property type="entry name" value="Farnesyl Diphosphate Synthase"/>
    <property type="match status" value="1"/>
</dbReference>
<keyword evidence="3" id="KW-0460">Magnesium</keyword>
<evidence type="ECO:0000256" key="1">
    <source>
        <dbReference type="ARBA" id="ARBA00001946"/>
    </source>
</evidence>
<dbReference type="PANTHER" id="PTHR31225:SF252">
    <property type="entry name" value="TERPENE SYNTHASE 12-RELATED"/>
    <property type="match status" value="1"/>
</dbReference>
<evidence type="ECO:0000313" key="5">
    <source>
        <dbReference type="EMBL" id="KAA3474765.1"/>
    </source>
</evidence>
<accession>A0A5B6W0R1</accession>
<comment type="caution">
    <text evidence="5">The sequence shown here is derived from an EMBL/GenBank/DDBJ whole genome shotgun (WGS) entry which is preliminary data.</text>
</comment>
<dbReference type="SUPFAM" id="SSF48576">
    <property type="entry name" value="Terpenoid synthases"/>
    <property type="match status" value="1"/>
</dbReference>
<dbReference type="InterPro" id="IPR050148">
    <property type="entry name" value="Terpene_synthase-like"/>
</dbReference>
<keyword evidence="2" id="KW-0479">Metal-binding</keyword>
<dbReference type="InterPro" id="IPR005630">
    <property type="entry name" value="Terpene_synthase_metal-bd"/>
</dbReference>
<evidence type="ECO:0000256" key="3">
    <source>
        <dbReference type="ARBA" id="ARBA00022842"/>
    </source>
</evidence>
<protein>
    <submittedName>
        <fullName evidence="5">Putative terpene synthase 12</fullName>
    </submittedName>
</protein>
<comment type="cofactor">
    <cofactor evidence="1">
        <name>Mg(2+)</name>
        <dbReference type="ChEBI" id="CHEBI:18420"/>
    </cofactor>
</comment>
<evidence type="ECO:0000256" key="2">
    <source>
        <dbReference type="ARBA" id="ARBA00022723"/>
    </source>
</evidence>
<dbReference type="EMBL" id="SMMG02000005">
    <property type="protein sequence ID" value="KAA3474765.1"/>
    <property type="molecule type" value="Genomic_DNA"/>
</dbReference>
<dbReference type="SFLD" id="SFLDG01019">
    <property type="entry name" value="Terpene_Cyclase_Like_1_C_Termi"/>
    <property type="match status" value="1"/>
</dbReference>
<dbReference type="InterPro" id="IPR034741">
    <property type="entry name" value="Terpene_cyclase-like_1_C"/>
</dbReference>
<dbReference type="FunFam" id="1.10.600.10:FF:000007">
    <property type="entry name" value="Isoprene synthase, chloroplastic"/>
    <property type="match status" value="1"/>
</dbReference>
<proteinExistence type="predicted"/>
<dbReference type="Proteomes" id="UP000325315">
    <property type="component" value="Unassembled WGS sequence"/>
</dbReference>
<dbReference type="InterPro" id="IPR008949">
    <property type="entry name" value="Isoprenoid_synthase_dom_sf"/>
</dbReference>
<dbReference type="Pfam" id="PF03936">
    <property type="entry name" value="Terpene_synth_C"/>
    <property type="match status" value="1"/>
</dbReference>
<organism evidence="5 6">
    <name type="scientific">Gossypium australe</name>
    <dbReference type="NCBI Taxonomy" id="47621"/>
    <lineage>
        <taxon>Eukaryota</taxon>
        <taxon>Viridiplantae</taxon>
        <taxon>Streptophyta</taxon>
        <taxon>Embryophyta</taxon>
        <taxon>Tracheophyta</taxon>
        <taxon>Spermatophyta</taxon>
        <taxon>Magnoliopsida</taxon>
        <taxon>eudicotyledons</taxon>
        <taxon>Gunneridae</taxon>
        <taxon>Pentapetalae</taxon>
        <taxon>rosids</taxon>
        <taxon>malvids</taxon>
        <taxon>Malvales</taxon>
        <taxon>Malvaceae</taxon>
        <taxon>Malvoideae</taxon>
        <taxon>Gossypium</taxon>
    </lineage>
</organism>
<keyword evidence="6" id="KW-1185">Reference proteome</keyword>
<feature type="domain" description="Terpene synthase metal-binding" evidence="4">
    <location>
        <begin position="2"/>
        <end position="244"/>
    </location>
</feature>
<dbReference type="GO" id="GO:0000287">
    <property type="term" value="F:magnesium ion binding"/>
    <property type="evidence" value="ECO:0007669"/>
    <property type="project" value="InterPro"/>
</dbReference>
<evidence type="ECO:0000259" key="4">
    <source>
        <dbReference type="Pfam" id="PF03936"/>
    </source>
</evidence>
<dbReference type="AlphaFoldDB" id="A0A5B6W0R1"/>
<dbReference type="PANTHER" id="PTHR31225">
    <property type="entry name" value="OS04G0344100 PROTEIN-RELATED"/>
    <property type="match status" value="1"/>
</dbReference>
<dbReference type="GO" id="GO:0016114">
    <property type="term" value="P:terpenoid biosynthetic process"/>
    <property type="evidence" value="ECO:0007669"/>
    <property type="project" value="InterPro"/>
</dbReference>
<evidence type="ECO:0000313" key="6">
    <source>
        <dbReference type="Proteomes" id="UP000325315"/>
    </source>
</evidence>
<reference evidence="6" key="1">
    <citation type="journal article" date="2019" name="Plant Biotechnol. J.">
        <title>Genome sequencing of the Australian wild diploid species Gossypium australe highlights disease resistance and delayed gland morphogenesis.</title>
        <authorList>
            <person name="Cai Y."/>
            <person name="Cai X."/>
            <person name="Wang Q."/>
            <person name="Wang P."/>
            <person name="Zhang Y."/>
            <person name="Cai C."/>
            <person name="Xu Y."/>
            <person name="Wang K."/>
            <person name="Zhou Z."/>
            <person name="Wang C."/>
            <person name="Geng S."/>
            <person name="Li B."/>
            <person name="Dong Q."/>
            <person name="Hou Y."/>
            <person name="Wang H."/>
            <person name="Ai P."/>
            <person name="Liu Z."/>
            <person name="Yi F."/>
            <person name="Sun M."/>
            <person name="An G."/>
            <person name="Cheng J."/>
            <person name="Zhang Y."/>
            <person name="Shi Q."/>
            <person name="Xie Y."/>
            <person name="Shi X."/>
            <person name="Chang Y."/>
            <person name="Huang F."/>
            <person name="Chen Y."/>
            <person name="Hong S."/>
            <person name="Mi L."/>
            <person name="Sun Q."/>
            <person name="Zhang L."/>
            <person name="Zhou B."/>
            <person name="Peng R."/>
            <person name="Zhang X."/>
            <person name="Liu F."/>
        </authorList>
    </citation>
    <scope>NUCLEOTIDE SEQUENCE [LARGE SCALE GENOMIC DNA]</scope>
    <source>
        <strain evidence="6">cv. PA1801</strain>
    </source>
</reference>
<dbReference type="GO" id="GO:0010333">
    <property type="term" value="F:terpene synthase activity"/>
    <property type="evidence" value="ECO:0007669"/>
    <property type="project" value="InterPro"/>
</dbReference>
<sequence length="307" mass="35330">MDMGLASKLNFARDRLTECFFWTVGVVSQPQFRHCRKVLTKVASFVTTIDDIYDVHGTLDELESFTDAVQRWDLGALENLPDYMELCFLALYNSINEMAYETLRDHGQNILPFLRKAVRYIWADLCKAFLKEANWAHSKHIPIFQEYIENAWLSASGHLCLIHTYFLQRGNVTIEALHGLEHYHDVIRWPSIIFRLCNDLGTAKNELERGESVNAITCYMNETGCSEAMARQHISDLIEDYWKKLNKCYVAGSPFSKHYIETATNLARISQCIYQHGDAHGSPDNLFKNQARLLIVEPISINENVIS</sequence>
<dbReference type="OrthoDB" id="1936865at2759"/>
<dbReference type="SFLD" id="SFLDS00005">
    <property type="entry name" value="Isoprenoid_Synthase_Type_I"/>
    <property type="match status" value="1"/>
</dbReference>
<name>A0A5B6W0R1_9ROSI</name>